<dbReference type="GO" id="GO:0031201">
    <property type="term" value="C:SNARE complex"/>
    <property type="evidence" value="ECO:0007669"/>
    <property type="project" value="TreeGrafter"/>
</dbReference>
<feature type="transmembrane region" description="Helical" evidence="6">
    <location>
        <begin position="255"/>
        <end position="277"/>
    </location>
</feature>
<dbReference type="GO" id="GO:0012505">
    <property type="term" value="C:endomembrane system"/>
    <property type="evidence" value="ECO:0007669"/>
    <property type="project" value="TreeGrafter"/>
</dbReference>
<dbReference type="GO" id="GO:0006886">
    <property type="term" value="P:intracellular protein transport"/>
    <property type="evidence" value="ECO:0007669"/>
    <property type="project" value="TreeGrafter"/>
</dbReference>
<keyword evidence="3 6" id="KW-0812">Transmembrane</keyword>
<dbReference type="GO" id="GO:0005886">
    <property type="term" value="C:plasma membrane"/>
    <property type="evidence" value="ECO:0007669"/>
    <property type="project" value="TreeGrafter"/>
</dbReference>
<keyword evidence="5 6" id="KW-0472">Membrane</keyword>
<evidence type="ECO:0000256" key="4">
    <source>
        <dbReference type="ARBA" id="ARBA00022989"/>
    </source>
</evidence>
<keyword evidence="9" id="KW-1185">Reference proteome</keyword>
<proteinExistence type="inferred from homology"/>
<evidence type="ECO:0000256" key="5">
    <source>
        <dbReference type="ARBA" id="ARBA00023136"/>
    </source>
</evidence>
<dbReference type="SMART" id="SM00397">
    <property type="entry name" value="t_SNARE"/>
    <property type="match status" value="1"/>
</dbReference>
<dbReference type="GO" id="GO:0048278">
    <property type="term" value="P:vesicle docking"/>
    <property type="evidence" value="ECO:0007669"/>
    <property type="project" value="TreeGrafter"/>
</dbReference>
<dbReference type="InterPro" id="IPR006011">
    <property type="entry name" value="Syntaxin_N"/>
</dbReference>
<comment type="subcellular location">
    <subcellularLocation>
        <location evidence="1">Membrane</location>
        <topology evidence="1">Single-pass type IV membrane protein</topology>
    </subcellularLocation>
</comment>
<dbReference type="InterPro" id="IPR010989">
    <property type="entry name" value="SNARE"/>
</dbReference>
<dbReference type="AlphaFoldDB" id="A0A139A5Q7"/>
<evidence type="ECO:0000259" key="7">
    <source>
        <dbReference type="PROSITE" id="PS50192"/>
    </source>
</evidence>
<evidence type="ECO:0000313" key="9">
    <source>
        <dbReference type="Proteomes" id="UP000070544"/>
    </source>
</evidence>
<evidence type="ECO:0000256" key="2">
    <source>
        <dbReference type="ARBA" id="ARBA00009063"/>
    </source>
</evidence>
<dbReference type="Pfam" id="PF00804">
    <property type="entry name" value="Syntaxin"/>
    <property type="match status" value="1"/>
</dbReference>
<feature type="domain" description="T-SNARE coiled-coil homology" evidence="7">
    <location>
        <begin position="182"/>
        <end position="244"/>
    </location>
</feature>
<dbReference type="GO" id="GO:0005484">
    <property type="term" value="F:SNAP receptor activity"/>
    <property type="evidence" value="ECO:0007669"/>
    <property type="project" value="TreeGrafter"/>
</dbReference>
<dbReference type="InterPro" id="IPR045242">
    <property type="entry name" value="Syntaxin"/>
</dbReference>
<evidence type="ECO:0000256" key="3">
    <source>
        <dbReference type="ARBA" id="ARBA00022692"/>
    </source>
</evidence>
<accession>A0A139A5Q7</accession>
<dbReference type="PANTHER" id="PTHR19957">
    <property type="entry name" value="SYNTAXIN"/>
    <property type="match status" value="1"/>
</dbReference>
<dbReference type="PANTHER" id="PTHR19957:SF307">
    <property type="entry name" value="PROTEIN SSO1-RELATED"/>
    <property type="match status" value="1"/>
</dbReference>
<dbReference type="EMBL" id="KQ965792">
    <property type="protein sequence ID" value="KXS11979.1"/>
    <property type="molecule type" value="Genomic_DNA"/>
</dbReference>
<reference evidence="8 9" key="1">
    <citation type="journal article" date="2015" name="Genome Biol. Evol.">
        <title>Phylogenomic analyses indicate that early fungi evolved digesting cell walls of algal ancestors of land plants.</title>
        <authorList>
            <person name="Chang Y."/>
            <person name="Wang S."/>
            <person name="Sekimoto S."/>
            <person name="Aerts A.L."/>
            <person name="Choi C."/>
            <person name="Clum A."/>
            <person name="LaButti K.M."/>
            <person name="Lindquist E.A."/>
            <person name="Yee Ngan C."/>
            <person name="Ohm R.A."/>
            <person name="Salamov A.A."/>
            <person name="Grigoriev I.V."/>
            <person name="Spatafora J.W."/>
            <person name="Berbee M.L."/>
        </authorList>
    </citation>
    <scope>NUCLEOTIDE SEQUENCE [LARGE SCALE GENOMIC DNA]</scope>
    <source>
        <strain evidence="8 9">JEL478</strain>
    </source>
</reference>
<protein>
    <submittedName>
        <fullName evidence="8">t-SNARE</fullName>
    </submittedName>
</protein>
<sequence>MELESSRPAGRAESDAEFLEKIESFKQALGEVQANTRSLERLHSAALLNINEAENAANQRALDACVDRTDAALQWCRNQLKALSVSKSSFPPGTPPYALRSNQVASVTRQLREAVTTYRDVQERYKARYWEKAERQFRIVRPTATDAEIRAALSSAQSRPGALSAFTQDLVSSGATEARRAMDEAVERWGEVGKLERSIADLAQLFQDLTLLLDAQDAQITAAEYNVEETVTLLEEGNREVATAKGIRINTRKNLWILTGICALIIIIIIIILIVQFRPK</sequence>
<dbReference type="SMART" id="SM00503">
    <property type="entry name" value="SynN"/>
    <property type="match status" value="1"/>
</dbReference>
<dbReference type="OMA" id="HMELANS"/>
<dbReference type="PROSITE" id="PS50192">
    <property type="entry name" value="T_SNARE"/>
    <property type="match status" value="1"/>
</dbReference>
<organism evidence="8 9">
    <name type="scientific">Gonapodya prolifera (strain JEL478)</name>
    <name type="common">Monoblepharis prolifera</name>
    <dbReference type="NCBI Taxonomy" id="1344416"/>
    <lineage>
        <taxon>Eukaryota</taxon>
        <taxon>Fungi</taxon>
        <taxon>Fungi incertae sedis</taxon>
        <taxon>Chytridiomycota</taxon>
        <taxon>Chytridiomycota incertae sedis</taxon>
        <taxon>Monoblepharidomycetes</taxon>
        <taxon>Monoblepharidales</taxon>
        <taxon>Gonapodyaceae</taxon>
        <taxon>Gonapodya</taxon>
    </lineage>
</organism>
<dbReference type="Proteomes" id="UP000070544">
    <property type="component" value="Unassembled WGS sequence"/>
</dbReference>
<dbReference type="OrthoDB" id="10255013at2759"/>
<evidence type="ECO:0000256" key="6">
    <source>
        <dbReference type="SAM" id="Phobius"/>
    </source>
</evidence>
<dbReference type="InterPro" id="IPR000727">
    <property type="entry name" value="T_SNARE_dom"/>
</dbReference>
<dbReference type="GO" id="GO:0006887">
    <property type="term" value="P:exocytosis"/>
    <property type="evidence" value="ECO:0007669"/>
    <property type="project" value="TreeGrafter"/>
</dbReference>
<keyword evidence="4 6" id="KW-1133">Transmembrane helix</keyword>
<dbReference type="Gene3D" id="1.20.58.70">
    <property type="match status" value="1"/>
</dbReference>
<dbReference type="STRING" id="1344416.A0A139A5Q7"/>
<evidence type="ECO:0000313" key="8">
    <source>
        <dbReference type="EMBL" id="KXS11979.1"/>
    </source>
</evidence>
<dbReference type="GO" id="GO:0000149">
    <property type="term" value="F:SNARE binding"/>
    <property type="evidence" value="ECO:0007669"/>
    <property type="project" value="TreeGrafter"/>
</dbReference>
<dbReference type="SUPFAM" id="SSF47661">
    <property type="entry name" value="t-snare proteins"/>
    <property type="match status" value="1"/>
</dbReference>
<gene>
    <name evidence="8" type="ORF">M427DRAFT_137554</name>
</gene>
<name>A0A139A5Q7_GONPJ</name>
<comment type="similarity">
    <text evidence="2">Belongs to the syntaxin family.</text>
</comment>
<evidence type="ECO:0000256" key="1">
    <source>
        <dbReference type="ARBA" id="ARBA00004211"/>
    </source>
</evidence>
<dbReference type="GO" id="GO:0006906">
    <property type="term" value="P:vesicle fusion"/>
    <property type="evidence" value="ECO:0007669"/>
    <property type="project" value="TreeGrafter"/>
</dbReference>